<dbReference type="AlphaFoldDB" id="A0A2A9F0C0"/>
<accession>A0A2A9F0C0</accession>
<reference evidence="3 4" key="1">
    <citation type="submission" date="2017-10" db="EMBL/GenBank/DDBJ databases">
        <title>Sequencing the genomes of 1000 actinobacteria strains.</title>
        <authorList>
            <person name="Klenk H.-P."/>
        </authorList>
    </citation>
    <scope>NUCLEOTIDE SEQUENCE [LARGE SCALE GENOMIC DNA]</scope>
    <source>
        <strain evidence="3 4">DSM 21863</strain>
    </source>
</reference>
<keyword evidence="2" id="KW-0472">Membrane</keyword>
<keyword evidence="2" id="KW-1133">Transmembrane helix</keyword>
<evidence type="ECO:0000256" key="1">
    <source>
        <dbReference type="SAM" id="MobiDB-lite"/>
    </source>
</evidence>
<feature type="compositionally biased region" description="Pro residues" evidence="1">
    <location>
        <begin position="404"/>
        <end position="418"/>
    </location>
</feature>
<dbReference type="RefSeq" id="WP_098464633.1">
    <property type="nucleotide sequence ID" value="NZ_PDJJ01000001.1"/>
</dbReference>
<feature type="region of interest" description="Disordered" evidence="1">
    <location>
        <begin position="396"/>
        <end position="418"/>
    </location>
</feature>
<evidence type="ECO:0000313" key="3">
    <source>
        <dbReference type="EMBL" id="PFG44433.1"/>
    </source>
</evidence>
<proteinExistence type="predicted"/>
<evidence type="ECO:0000313" key="4">
    <source>
        <dbReference type="Proteomes" id="UP000224130"/>
    </source>
</evidence>
<sequence length="473" mass="48503">MDARDEAYDRLTGADPADGTTTREGVLRAKVDALTGGRTDDSPRETVPGTAAHATPTGTPAAPPDELAHRRRRRTAGLVAAAVAGAVVLGGGGYAVGAATADGAAPASDALPPVTLGGAGPQGANEMAPAPAPAGRVAADGLAAENSTVAGDSATSYDTAVPSWFDGRAAFSQEGLSTSGTEAAAYAYDATDVATKDGAARAAAALGVAGEPRWDWGSWSVGPQDGDGPTLWLSADSTAYLSYHDPAADPWRCETASAQELAEMEQPAIDGDQVCTEPEGNVSAKKAVAGLRDVMERLGVDPDGFEFEPSQDGEPGTRWVTAHEVVDGQRTGATWSATVSTEGIAWLDGFLAARTELGTYPVVSPAEAVERLGDPRFGQNLWPVTLGPTLETRFMVEPQDSGPTTPPAPPTAGDPLPWPVSDITITDARLGLAQEHRTDRATLLVPAYELSDADGNVWTVVAVADDALDLGSP</sequence>
<keyword evidence="4" id="KW-1185">Reference proteome</keyword>
<feature type="compositionally biased region" description="Low complexity" evidence="1">
    <location>
        <begin position="46"/>
        <end position="60"/>
    </location>
</feature>
<keyword evidence="2" id="KW-0812">Transmembrane</keyword>
<feature type="transmembrane region" description="Helical" evidence="2">
    <location>
        <begin position="76"/>
        <end position="96"/>
    </location>
</feature>
<organism evidence="3 4">
    <name type="scientific">Isoptericola jiangsuensis</name>
    <dbReference type="NCBI Taxonomy" id="548579"/>
    <lineage>
        <taxon>Bacteria</taxon>
        <taxon>Bacillati</taxon>
        <taxon>Actinomycetota</taxon>
        <taxon>Actinomycetes</taxon>
        <taxon>Micrococcales</taxon>
        <taxon>Promicromonosporaceae</taxon>
        <taxon>Isoptericola</taxon>
    </lineage>
</organism>
<dbReference type="EMBL" id="PDJJ01000001">
    <property type="protein sequence ID" value="PFG44433.1"/>
    <property type="molecule type" value="Genomic_DNA"/>
</dbReference>
<feature type="region of interest" description="Disordered" evidence="1">
    <location>
        <begin position="1"/>
        <end position="72"/>
    </location>
</feature>
<dbReference type="Proteomes" id="UP000224130">
    <property type="component" value="Unassembled WGS sequence"/>
</dbReference>
<protein>
    <submittedName>
        <fullName evidence="3">Uncharacterized protein</fullName>
    </submittedName>
</protein>
<gene>
    <name evidence="3" type="ORF">ATJ88_3157</name>
</gene>
<comment type="caution">
    <text evidence="3">The sequence shown here is derived from an EMBL/GenBank/DDBJ whole genome shotgun (WGS) entry which is preliminary data.</text>
</comment>
<name>A0A2A9F0C0_9MICO</name>
<dbReference type="OrthoDB" id="3268840at2"/>
<evidence type="ECO:0000256" key="2">
    <source>
        <dbReference type="SAM" id="Phobius"/>
    </source>
</evidence>